<dbReference type="CDD" id="cd00808">
    <property type="entry name" value="GluRS_core"/>
    <property type="match status" value="1"/>
</dbReference>
<dbReference type="InterPro" id="IPR000924">
    <property type="entry name" value="Glu/Gln-tRNA-synth"/>
</dbReference>
<evidence type="ECO:0000313" key="12">
    <source>
        <dbReference type="EMBL" id="CDW88813.1"/>
    </source>
</evidence>
<dbReference type="SUPFAM" id="SSF52374">
    <property type="entry name" value="Nucleotidylyl transferase"/>
    <property type="match status" value="1"/>
</dbReference>
<dbReference type="InterPro" id="IPR020058">
    <property type="entry name" value="Glu/Gln-tRNA-synth_Ib_cat-dom"/>
</dbReference>
<keyword evidence="13" id="KW-1185">Reference proteome</keyword>
<evidence type="ECO:0000256" key="2">
    <source>
        <dbReference type="ARBA" id="ARBA00012835"/>
    </source>
</evidence>
<name>A0A078B5L7_STYLE</name>
<dbReference type="InterPro" id="IPR008925">
    <property type="entry name" value="aa_tRNA-synth_I_cd-bd_sf"/>
</dbReference>
<evidence type="ECO:0000256" key="7">
    <source>
        <dbReference type="ARBA" id="ARBA00023146"/>
    </source>
</evidence>
<evidence type="ECO:0000256" key="9">
    <source>
        <dbReference type="RuleBase" id="RU363037"/>
    </source>
</evidence>
<dbReference type="GO" id="GO:0004818">
    <property type="term" value="F:glutamate-tRNA ligase activity"/>
    <property type="evidence" value="ECO:0007669"/>
    <property type="project" value="UniProtKB-EC"/>
</dbReference>
<dbReference type="GO" id="GO:0008270">
    <property type="term" value="F:zinc ion binding"/>
    <property type="evidence" value="ECO:0007669"/>
    <property type="project" value="InterPro"/>
</dbReference>
<comment type="similarity">
    <text evidence="1">Belongs to the class-I aminoacyl-tRNA synthetase family. Glutamate--tRNA ligase type 1 subfamily.</text>
</comment>
<dbReference type="InterPro" id="IPR004527">
    <property type="entry name" value="Glu-tRNA-ligase_bac/mito"/>
</dbReference>
<evidence type="ECO:0000313" key="13">
    <source>
        <dbReference type="Proteomes" id="UP000039865"/>
    </source>
</evidence>
<accession>A0A078B5L7</accession>
<dbReference type="Proteomes" id="UP000039865">
    <property type="component" value="Unassembled WGS sequence"/>
</dbReference>
<keyword evidence="3 9" id="KW-0436">Ligase</keyword>
<proteinExistence type="inferred from homology"/>
<protein>
    <recommendedName>
        <fullName evidence="2">glutamate--tRNA ligase</fullName>
        <ecNumber evidence="2">6.1.1.17</ecNumber>
    </recommendedName>
    <alternativeName>
        <fullName evidence="8">Glutamyl-tRNA synthetase</fullName>
    </alternativeName>
</protein>
<evidence type="ECO:0000259" key="10">
    <source>
        <dbReference type="Pfam" id="PF00749"/>
    </source>
</evidence>
<organism evidence="12 13">
    <name type="scientific">Stylonychia lemnae</name>
    <name type="common">Ciliate</name>
    <dbReference type="NCBI Taxonomy" id="5949"/>
    <lineage>
        <taxon>Eukaryota</taxon>
        <taxon>Sar</taxon>
        <taxon>Alveolata</taxon>
        <taxon>Ciliophora</taxon>
        <taxon>Intramacronucleata</taxon>
        <taxon>Spirotrichea</taxon>
        <taxon>Stichotrichia</taxon>
        <taxon>Sporadotrichida</taxon>
        <taxon>Oxytrichidae</taxon>
        <taxon>Stylonychinae</taxon>
        <taxon>Stylonychia</taxon>
    </lineage>
</organism>
<dbReference type="InterPro" id="IPR001412">
    <property type="entry name" value="aa-tRNA-synth_I_CS"/>
</dbReference>
<dbReference type="PANTHER" id="PTHR43311">
    <property type="entry name" value="GLUTAMATE--TRNA LIGASE"/>
    <property type="match status" value="1"/>
</dbReference>
<dbReference type="AlphaFoldDB" id="A0A078B5L7"/>
<reference evidence="12 13" key="1">
    <citation type="submission" date="2014-06" db="EMBL/GenBank/DDBJ databases">
        <authorList>
            <person name="Swart Estienne"/>
        </authorList>
    </citation>
    <scope>NUCLEOTIDE SEQUENCE [LARGE SCALE GENOMIC DNA]</scope>
    <source>
        <strain evidence="12 13">130c</strain>
    </source>
</reference>
<dbReference type="Pfam" id="PF19269">
    <property type="entry name" value="Anticodon_2"/>
    <property type="match status" value="1"/>
</dbReference>
<evidence type="ECO:0000256" key="6">
    <source>
        <dbReference type="ARBA" id="ARBA00022917"/>
    </source>
</evidence>
<dbReference type="InterPro" id="IPR049940">
    <property type="entry name" value="GluQ/Sye"/>
</dbReference>
<dbReference type="InterPro" id="IPR033910">
    <property type="entry name" value="GluRS_core"/>
</dbReference>
<dbReference type="OMA" id="HEWITST"/>
<dbReference type="GO" id="GO:0000049">
    <property type="term" value="F:tRNA binding"/>
    <property type="evidence" value="ECO:0007669"/>
    <property type="project" value="InterPro"/>
</dbReference>
<dbReference type="HAMAP" id="MF_00022">
    <property type="entry name" value="Glu_tRNA_synth_type1"/>
    <property type="match status" value="1"/>
</dbReference>
<dbReference type="PRINTS" id="PR00987">
    <property type="entry name" value="TRNASYNTHGLU"/>
</dbReference>
<evidence type="ECO:0000259" key="11">
    <source>
        <dbReference type="Pfam" id="PF19269"/>
    </source>
</evidence>
<dbReference type="GO" id="GO:0005524">
    <property type="term" value="F:ATP binding"/>
    <property type="evidence" value="ECO:0007669"/>
    <property type="project" value="UniProtKB-KW"/>
</dbReference>
<keyword evidence="6 9" id="KW-0648">Protein biosynthesis</keyword>
<dbReference type="SUPFAM" id="SSF48163">
    <property type="entry name" value="An anticodon-binding domain of class I aminoacyl-tRNA synthetases"/>
    <property type="match status" value="1"/>
</dbReference>
<dbReference type="EMBL" id="CCKQ01016919">
    <property type="protein sequence ID" value="CDW88813.1"/>
    <property type="molecule type" value="Genomic_DNA"/>
</dbReference>
<dbReference type="Pfam" id="PF00749">
    <property type="entry name" value="tRNA-synt_1c"/>
    <property type="match status" value="1"/>
</dbReference>
<dbReference type="Gene3D" id="1.10.10.350">
    <property type="match status" value="1"/>
</dbReference>
<sequence>MSQEIKDINRDIGKNFESGYTTNEIRREVRVRYAPSPTGDLHIGGLRTALYNYLFAQIHKGKFILRIEDTDKTREVPGSIDRIVDMLSWSGLKWDEGPGSTQQNKDAYHCFCTADRLKQLRLEQGGDKHQATKYDRFCLNLSQSEVQEKIERGDQYVIRMLVPHGSTEFKDIIHGKVVFNHSVIDDQVLLKSDGYPTYHLANVVDDYLMKISHVIRGEIDPPEFAHLPLILNEKGQKLSKRFGDVSVQQYKDQGYLPEALINGLALLGWNPPHREDPAVLQQLSSVFLKHEVLNWKDLLGTFDLDKVGKSGVKFDKNKLEYLNSMHIRNKFEYFDELESKKCVNSWRKMLLDTLPKEYHAAIKRLNELKMKKIMELMKVRIHFFADMNQHTYFFEDPDYESILSEKFQKKLKQPHGMKVKILAQLKEQFEKVQETKFNAEALNKQCSLYLYENSNQGVKNEDLFSLLRFIATGNPVGAPVGEILEIIGRDTTISRIKNGIKYFKEKAEESKEENE</sequence>
<evidence type="ECO:0000256" key="1">
    <source>
        <dbReference type="ARBA" id="ARBA00007894"/>
    </source>
</evidence>
<dbReference type="PROSITE" id="PS00178">
    <property type="entry name" value="AA_TRNA_LIGASE_I"/>
    <property type="match status" value="1"/>
</dbReference>
<dbReference type="GO" id="GO:0005739">
    <property type="term" value="C:mitochondrion"/>
    <property type="evidence" value="ECO:0007669"/>
    <property type="project" value="TreeGrafter"/>
</dbReference>
<gene>
    <name evidence="12" type="primary">Contig17492.g18604</name>
    <name evidence="12" type="ORF">STYLEM_17938</name>
</gene>
<evidence type="ECO:0000256" key="5">
    <source>
        <dbReference type="ARBA" id="ARBA00022840"/>
    </source>
</evidence>
<dbReference type="GO" id="GO:0006424">
    <property type="term" value="P:glutamyl-tRNA aminoacylation"/>
    <property type="evidence" value="ECO:0007669"/>
    <property type="project" value="InterPro"/>
</dbReference>
<dbReference type="InterPro" id="IPR020751">
    <property type="entry name" value="aa-tRNA-synth_I_codon-bd_sub2"/>
</dbReference>
<dbReference type="InterPro" id="IPR014729">
    <property type="entry name" value="Rossmann-like_a/b/a_fold"/>
</dbReference>
<feature type="domain" description="Aminoacyl-tRNA synthetase class I anticodon-binding" evidence="11">
    <location>
        <begin position="363"/>
        <end position="500"/>
    </location>
</feature>
<keyword evidence="7 9" id="KW-0030">Aminoacyl-tRNA synthetase</keyword>
<dbReference type="EC" id="6.1.1.17" evidence="2"/>
<dbReference type="InterPro" id="IPR045462">
    <property type="entry name" value="aa-tRNA-synth_I_cd-bd"/>
</dbReference>
<keyword evidence="5 9" id="KW-0067">ATP-binding</keyword>
<evidence type="ECO:0000256" key="8">
    <source>
        <dbReference type="ARBA" id="ARBA00030865"/>
    </source>
</evidence>
<evidence type="ECO:0000256" key="3">
    <source>
        <dbReference type="ARBA" id="ARBA00022598"/>
    </source>
</evidence>
<keyword evidence="4 9" id="KW-0547">Nucleotide-binding</keyword>
<dbReference type="Gene3D" id="3.40.50.620">
    <property type="entry name" value="HUPs"/>
    <property type="match status" value="1"/>
</dbReference>
<dbReference type="InParanoid" id="A0A078B5L7"/>
<dbReference type="PANTHER" id="PTHR43311:SF2">
    <property type="entry name" value="GLUTAMATE--TRNA LIGASE, MITOCHONDRIAL-RELATED"/>
    <property type="match status" value="1"/>
</dbReference>
<feature type="domain" description="Glutamyl/glutaminyl-tRNA synthetase class Ib catalytic" evidence="10">
    <location>
        <begin position="28"/>
        <end position="289"/>
    </location>
</feature>
<dbReference type="FunCoup" id="A0A078B5L7">
    <property type="interactions" value="218"/>
</dbReference>
<dbReference type="OrthoDB" id="428822at2759"/>
<evidence type="ECO:0000256" key="4">
    <source>
        <dbReference type="ARBA" id="ARBA00022741"/>
    </source>
</evidence>